<keyword evidence="6" id="KW-0675">Receptor</keyword>
<dbReference type="GO" id="GO:0050909">
    <property type="term" value="P:sensory perception of taste"/>
    <property type="evidence" value="ECO:0007669"/>
    <property type="project" value="InterPro"/>
</dbReference>
<gene>
    <name evidence="7" type="ORF">BEMITA_LOCUS11443</name>
</gene>
<sequence length="421" mass="48642">MKSSNGATRESNTVFYSPSKEFRKMKRKGDISGYNGSFYRFIRIPAIICFVHGTFPFKNVFSHRGEDIRFAYLSLHFAWGYVLYTVASVISMYCISARPQFIYMGVIYLVRTWIYFISSQVCNRFFIEFIRKSEQVEYKFWKYRKIRFDFDKRKYEYSYYACLAACYAFNIATQAMSIFAFSKRFSMNYALLVSVSVIYTMPRLLSPLLFIVTLHILKLRFLAVDSELARSLESNEPIRESDIEVLRLLYGELCVCADLLLDWCSLRILICLGFLTLETILISYRCTVVFGRFSLTGDLPNTLACIGLIYAISSSSELLLASSKAVLGSMRRIPLTSLSLRNQKQFRIWMIQMTAVPIQISISDLFKVNRHLITVILSAIATYVTVIIQLEPQLDFLDKKFKGMQNLFSSKNTIINSTKSS</sequence>
<comment type="subcellular location">
    <subcellularLocation>
        <location evidence="1 6">Cell membrane</location>
        <topology evidence="1 6">Multi-pass membrane protein</topology>
    </subcellularLocation>
</comment>
<evidence type="ECO:0000256" key="2">
    <source>
        <dbReference type="ARBA" id="ARBA00022475"/>
    </source>
</evidence>
<feature type="transmembrane region" description="Helical" evidence="6">
    <location>
        <begin position="38"/>
        <end position="58"/>
    </location>
</feature>
<comment type="similarity">
    <text evidence="6">Belongs to the insect chemoreceptor superfamily. Gustatory receptor (GR) family.</text>
</comment>
<feature type="transmembrane region" description="Helical" evidence="6">
    <location>
        <begin position="157"/>
        <end position="181"/>
    </location>
</feature>
<dbReference type="EMBL" id="OU963868">
    <property type="protein sequence ID" value="CAH0392988.1"/>
    <property type="molecule type" value="Genomic_DNA"/>
</dbReference>
<accession>A0A9P0AL46</accession>
<evidence type="ECO:0000256" key="5">
    <source>
        <dbReference type="ARBA" id="ARBA00023136"/>
    </source>
</evidence>
<dbReference type="Proteomes" id="UP001152759">
    <property type="component" value="Chromosome 7"/>
</dbReference>
<comment type="caution">
    <text evidence="6">Lacks conserved residue(s) required for the propagation of feature annotation.</text>
</comment>
<evidence type="ECO:0000313" key="8">
    <source>
        <dbReference type="Proteomes" id="UP001152759"/>
    </source>
</evidence>
<dbReference type="InterPro" id="IPR013604">
    <property type="entry name" value="7TM_chemorcpt"/>
</dbReference>
<reference evidence="7" key="1">
    <citation type="submission" date="2021-12" db="EMBL/GenBank/DDBJ databases">
        <authorList>
            <person name="King R."/>
        </authorList>
    </citation>
    <scope>NUCLEOTIDE SEQUENCE</scope>
</reference>
<keyword evidence="8" id="KW-1185">Reference proteome</keyword>
<evidence type="ECO:0000313" key="7">
    <source>
        <dbReference type="EMBL" id="CAH0392988.1"/>
    </source>
</evidence>
<protein>
    <recommendedName>
        <fullName evidence="6">Gustatory receptor</fullName>
    </recommendedName>
</protein>
<dbReference type="GO" id="GO:0005886">
    <property type="term" value="C:plasma membrane"/>
    <property type="evidence" value="ECO:0007669"/>
    <property type="project" value="UniProtKB-SubCell"/>
</dbReference>
<dbReference type="Pfam" id="PF08395">
    <property type="entry name" value="7tm_7"/>
    <property type="match status" value="1"/>
</dbReference>
<keyword evidence="5 6" id="KW-0472">Membrane</keyword>
<keyword evidence="2 6" id="KW-1003">Cell membrane</keyword>
<dbReference type="AlphaFoldDB" id="A0A9P0AL46"/>
<organism evidence="7 8">
    <name type="scientific">Bemisia tabaci</name>
    <name type="common">Sweetpotato whitefly</name>
    <name type="synonym">Aleurodes tabaci</name>
    <dbReference type="NCBI Taxonomy" id="7038"/>
    <lineage>
        <taxon>Eukaryota</taxon>
        <taxon>Metazoa</taxon>
        <taxon>Ecdysozoa</taxon>
        <taxon>Arthropoda</taxon>
        <taxon>Hexapoda</taxon>
        <taxon>Insecta</taxon>
        <taxon>Pterygota</taxon>
        <taxon>Neoptera</taxon>
        <taxon>Paraneoptera</taxon>
        <taxon>Hemiptera</taxon>
        <taxon>Sternorrhyncha</taxon>
        <taxon>Aleyrodoidea</taxon>
        <taxon>Aleyrodidae</taxon>
        <taxon>Aleyrodinae</taxon>
        <taxon>Bemisia</taxon>
    </lineage>
</organism>
<evidence type="ECO:0000256" key="4">
    <source>
        <dbReference type="ARBA" id="ARBA00022989"/>
    </source>
</evidence>
<feature type="transmembrane region" description="Helical" evidence="6">
    <location>
        <begin position="372"/>
        <end position="390"/>
    </location>
</feature>
<feature type="transmembrane region" description="Helical" evidence="6">
    <location>
        <begin position="187"/>
        <end position="212"/>
    </location>
</feature>
<evidence type="ECO:0000256" key="3">
    <source>
        <dbReference type="ARBA" id="ARBA00022692"/>
    </source>
</evidence>
<feature type="transmembrane region" description="Helical" evidence="6">
    <location>
        <begin position="70"/>
        <end position="95"/>
    </location>
</feature>
<keyword evidence="4 6" id="KW-1133">Transmembrane helix</keyword>
<dbReference type="KEGG" id="btab:109029577"/>
<dbReference type="GO" id="GO:0007165">
    <property type="term" value="P:signal transduction"/>
    <property type="evidence" value="ECO:0007669"/>
    <property type="project" value="UniProtKB-KW"/>
</dbReference>
<keyword evidence="3 6" id="KW-0812">Transmembrane</keyword>
<proteinExistence type="inferred from homology"/>
<comment type="function">
    <text evidence="6">Gustatory receptor which mediates acceptance or avoidance behavior, depending on its substrates.</text>
</comment>
<name>A0A9P0AL46_BEMTA</name>
<keyword evidence="6" id="KW-0807">Transducer</keyword>
<evidence type="ECO:0000256" key="1">
    <source>
        <dbReference type="ARBA" id="ARBA00004651"/>
    </source>
</evidence>
<evidence type="ECO:0000256" key="6">
    <source>
        <dbReference type="RuleBase" id="RU363108"/>
    </source>
</evidence>